<evidence type="ECO:0000313" key="1">
    <source>
        <dbReference type="EMBL" id="ABN05999.1"/>
    </source>
</evidence>
<dbReference type="AlphaFoldDB" id="A2Q262"/>
<organism evidence="1">
    <name type="scientific">Medicago truncatula</name>
    <name type="common">Barrel medic</name>
    <name type="synonym">Medicago tribuloides</name>
    <dbReference type="NCBI Taxonomy" id="3880"/>
    <lineage>
        <taxon>Eukaryota</taxon>
        <taxon>Viridiplantae</taxon>
        <taxon>Streptophyta</taxon>
        <taxon>Embryophyta</taxon>
        <taxon>Tracheophyta</taxon>
        <taxon>Spermatophyta</taxon>
        <taxon>Magnoliopsida</taxon>
        <taxon>eudicotyledons</taxon>
        <taxon>Gunneridae</taxon>
        <taxon>Pentapetalae</taxon>
        <taxon>rosids</taxon>
        <taxon>fabids</taxon>
        <taxon>Fabales</taxon>
        <taxon>Fabaceae</taxon>
        <taxon>Papilionoideae</taxon>
        <taxon>50 kb inversion clade</taxon>
        <taxon>NPAAA clade</taxon>
        <taxon>Hologalegina</taxon>
        <taxon>IRL clade</taxon>
        <taxon>Trifolieae</taxon>
        <taxon>Medicago</taxon>
    </lineage>
</organism>
<accession>A2Q262</accession>
<reference evidence="1" key="2">
    <citation type="submission" date="2007-03" db="EMBL/GenBank/DDBJ databases">
        <authorList>
            <consortium name="The International Medicago Genome Annotation Group"/>
        </authorList>
    </citation>
    <scope>NUCLEOTIDE SEQUENCE</scope>
</reference>
<gene>
    <name evidence="1" type="ORF">MtrDRAFT_AC149210g22v2</name>
</gene>
<name>A2Q262_MEDTR</name>
<protein>
    <submittedName>
        <fullName evidence="1">Uncharacterized protein</fullName>
    </submittedName>
</protein>
<proteinExistence type="predicted"/>
<sequence>MVAFEVGEEMVTLGWVNTAGVGRPMLEEEGQNLWTWLWLRGNWLCFDTNSELVCLGGG</sequence>
<reference evidence="1" key="1">
    <citation type="submission" date="2004-06" db="EMBL/GenBank/DDBJ databases">
        <authorList>
            <person name="Town C.D."/>
        </authorList>
    </citation>
    <scope>NUCLEOTIDE SEQUENCE</scope>
</reference>
<dbReference type="EMBL" id="AC149210">
    <property type="protein sequence ID" value="ABN05999.1"/>
    <property type="molecule type" value="Genomic_DNA"/>
</dbReference>